<evidence type="ECO:0000313" key="2">
    <source>
        <dbReference type="Proteomes" id="UP000261600"/>
    </source>
</evidence>
<reference evidence="1" key="1">
    <citation type="submission" date="2025-08" db="UniProtKB">
        <authorList>
            <consortium name="Ensembl"/>
        </authorList>
    </citation>
    <scope>IDENTIFICATION</scope>
</reference>
<dbReference type="Proteomes" id="UP000261600">
    <property type="component" value="Unplaced"/>
</dbReference>
<name>A0A3Q3J281_MONAL</name>
<accession>A0A3Q3J281</accession>
<protein>
    <submittedName>
        <fullName evidence="1">Uncharacterized protein</fullName>
    </submittedName>
</protein>
<sequence>TCTQLTLVQDALAQLMKTKYPLEELLQSPLPAGVHPRYRLMEEQHHHAVTFFSQQAAVFKSKALLCSIARTRGG</sequence>
<dbReference type="AlphaFoldDB" id="A0A3Q3J281"/>
<evidence type="ECO:0000313" key="1">
    <source>
        <dbReference type="Ensembl" id="ENSMALP00000012334.1"/>
    </source>
</evidence>
<proteinExistence type="predicted"/>
<reference evidence="1" key="2">
    <citation type="submission" date="2025-09" db="UniProtKB">
        <authorList>
            <consortium name="Ensembl"/>
        </authorList>
    </citation>
    <scope>IDENTIFICATION</scope>
</reference>
<organism evidence="1 2">
    <name type="scientific">Monopterus albus</name>
    <name type="common">Swamp eel</name>
    <dbReference type="NCBI Taxonomy" id="43700"/>
    <lineage>
        <taxon>Eukaryota</taxon>
        <taxon>Metazoa</taxon>
        <taxon>Chordata</taxon>
        <taxon>Craniata</taxon>
        <taxon>Vertebrata</taxon>
        <taxon>Euteleostomi</taxon>
        <taxon>Actinopterygii</taxon>
        <taxon>Neopterygii</taxon>
        <taxon>Teleostei</taxon>
        <taxon>Neoteleostei</taxon>
        <taxon>Acanthomorphata</taxon>
        <taxon>Anabantaria</taxon>
        <taxon>Synbranchiformes</taxon>
        <taxon>Synbranchidae</taxon>
        <taxon>Monopterus</taxon>
    </lineage>
</organism>
<dbReference type="Ensembl" id="ENSMALT00000012595.1">
    <property type="protein sequence ID" value="ENSMALP00000012334.1"/>
    <property type="gene ID" value="ENSMALG00000008751.1"/>
</dbReference>
<keyword evidence="2" id="KW-1185">Reference proteome</keyword>